<reference evidence="6" key="1">
    <citation type="submission" date="2016-10" db="EMBL/GenBank/DDBJ databases">
        <authorList>
            <person name="Varghese N."/>
            <person name="Submissions S."/>
        </authorList>
    </citation>
    <scope>NUCLEOTIDE SEQUENCE [LARGE SCALE GENOMIC DNA]</scope>
    <source>
        <strain evidence="6">2SM5</strain>
    </source>
</reference>
<dbReference type="EMBL" id="LT629748">
    <property type="protein sequence ID" value="SDS22598.1"/>
    <property type="molecule type" value="Genomic_DNA"/>
</dbReference>
<dbReference type="Gene3D" id="2.40.160.10">
    <property type="entry name" value="Porin"/>
    <property type="match status" value="1"/>
</dbReference>
<dbReference type="SUPFAM" id="SSF56935">
    <property type="entry name" value="Porins"/>
    <property type="match status" value="1"/>
</dbReference>
<name>A0A1H1QGH6_9GAMM</name>
<dbReference type="PANTHER" id="PTHR34596:SF2">
    <property type="entry name" value="CHITOPORIN"/>
    <property type="match status" value="1"/>
</dbReference>
<dbReference type="STRING" id="797277.SAMN05216198_1478"/>
<dbReference type="Pfam" id="PF03573">
    <property type="entry name" value="OprD"/>
    <property type="match status" value="1"/>
</dbReference>
<dbReference type="AlphaFoldDB" id="A0A1H1QGH6"/>
<feature type="signal peptide" evidence="4">
    <location>
        <begin position="1"/>
        <end position="24"/>
    </location>
</feature>
<evidence type="ECO:0000256" key="3">
    <source>
        <dbReference type="ARBA" id="ARBA00022729"/>
    </source>
</evidence>
<evidence type="ECO:0000313" key="5">
    <source>
        <dbReference type="EMBL" id="SDS22598.1"/>
    </source>
</evidence>
<evidence type="ECO:0000256" key="1">
    <source>
        <dbReference type="ARBA" id="ARBA00009075"/>
    </source>
</evidence>
<keyword evidence="3 4" id="KW-0732">Signal</keyword>
<protein>
    <submittedName>
        <fullName evidence="5">Imipenem/basic amino acid-specific outer membrane pore</fullName>
    </submittedName>
</protein>
<dbReference type="InterPro" id="IPR023614">
    <property type="entry name" value="Porin_dom_sf"/>
</dbReference>
<gene>
    <name evidence="5" type="ORF">SAMN05216198_1478</name>
</gene>
<dbReference type="GO" id="GO:0015288">
    <property type="term" value="F:porin activity"/>
    <property type="evidence" value="ECO:0007669"/>
    <property type="project" value="TreeGrafter"/>
</dbReference>
<proteinExistence type="inferred from homology"/>
<dbReference type="RefSeq" id="WP_231702285.1">
    <property type="nucleotide sequence ID" value="NZ_LT629748.1"/>
</dbReference>
<dbReference type="Proteomes" id="UP000243426">
    <property type="component" value="Chromosome I"/>
</dbReference>
<keyword evidence="6" id="KW-1185">Reference proteome</keyword>
<dbReference type="InterPro" id="IPR005318">
    <property type="entry name" value="OM_porin_bac"/>
</dbReference>
<sequence length="441" mass="47633">MQTFKLGLIAMIMASATAPHLSLANEQSQANGFMEGSSLSLLNKNFLFNRDFRNAAGTRSDRYDWAHGLRASYTSGYTKGAIGIGLDAHSVLTIKLDSDLNGGNTGTGILPVGSDGKAQDDYSYAGAAIKLRASNTELKVGDLIPTAPVFATGSSRFFPGTAQGIQLLSKDIDNLSLDAGHFTSIRDGSMSTNRDGAITLTYGGAVDASSANYLGGIYAFSDNLSATLFGAQLDNVWNQYYTNINYVLPLASIRSMTFDFNLYDTSDTGQALAGNIDNTTWSLSAAYTVGWHTFTAAYQQVDGDEPMDYIGMDGGNSGGSIFLANALQYSDFNGPNEKSYQLRYDLDMAAFGVPGLNLMARYVTGRDIDDSKYDGGANGVYGWYGEDGKHWERDLEAQYTVQSGPAKNLSIRARYATHRANGFDSDVNELRLITQYPLDIF</sequence>
<keyword evidence="2" id="KW-0813">Transport</keyword>
<dbReference type="GO" id="GO:0016020">
    <property type="term" value="C:membrane"/>
    <property type="evidence" value="ECO:0007669"/>
    <property type="project" value="InterPro"/>
</dbReference>
<evidence type="ECO:0000256" key="2">
    <source>
        <dbReference type="ARBA" id="ARBA00022448"/>
    </source>
</evidence>
<dbReference type="PANTHER" id="PTHR34596">
    <property type="entry name" value="CHITOPORIN"/>
    <property type="match status" value="1"/>
</dbReference>
<comment type="similarity">
    <text evidence="1">Belongs to the outer membrane porin (Opr) (TC 1.B.25) family.</text>
</comment>
<evidence type="ECO:0000313" key="6">
    <source>
        <dbReference type="Proteomes" id="UP000243426"/>
    </source>
</evidence>
<organism evidence="5 6">
    <name type="scientific">Halopseudomonas litoralis</name>
    <dbReference type="NCBI Taxonomy" id="797277"/>
    <lineage>
        <taxon>Bacteria</taxon>
        <taxon>Pseudomonadati</taxon>
        <taxon>Pseudomonadota</taxon>
        <taxon>Gammaproteobacteria</taxon>
        <taxon>Pseudomonadales</taxon>
        <taxon>Pseudomonadaceae</taxon>
        <taxon>Halopseudomonas</taxon>
    </lineage>
</organism>
<feature type="chain" id="PRO_5009257699" evidence="4">
    <location>
        <begin position="25"/>
        <end position="441"/>
    </location>
</feature>
<evidence type="ECO:0000256" key="4">
    <source>
        <dbReference type="SAM" id="SignalP"/>
    </source>
</evidence>
<accession>A0A1H1QGH6</accession>